<protein>
    <submittedName>
        <fullName evidence="1">Deazaflavin-dependent oxidoreductase, nitroreductase family</fullName>
    </submittedName>
</protein>
<dbReference type="Pfam" id="PF04075">
    <property type="entry name" value="F420H2_quin_red"/>
    <property type="match status" value="1"/>
</dbReference>
<dbReference type="GO" id="GO:0016491">
    <property type="term" value="F:oxidoreductase activity"/>
    <property type="evidence" value="ECO:0007669"/>
    <property type="project" value="InterPro"/>
</dbReference>
<dbReference type="InterPro" id="IPR004378">
    <property type="entry name" value="F420H2_quin_Rdtase"/>
</dbReference>
<gene>
    <name evidence="1" type="ORF">NCTC10797_01410</name>
</gene>
<reference evidence="1 2" key="1">
    <citation type="submission" date="2019-02" db="EMBL/GenBank/DDBJ databases">
        <authorList>
            <consortium name="Pathogen Informatics"/>
        </authorList>
    </citation>
    <scope>NUCLEOTIDE SEQUENCE [LARGE SCALE GENOMIC DNA]</scope>
    <source>
        <strain evidence="1 2">3012STDY6756504</strain>
    </source>
</reference>
<accession>A0A4U8VVI0</accession>
<sequence>MNSATAKQRRVNWYHRHIANPVMRRLVGHLPGQALLETTGRRSGLPRRTPIGGRLVDGSFWMVSNHGLASAYVRNIVANPRVRLQTRSRWYTGTAHLVPDDDARARLRRLPRFNSWNVRMPGTDLLTIRIDLD</sequence>
<dbReference type="InterPro" id="IPR012349">
    <property type="entry name" value="Split_barrel_FMN-bd"/>
</dbReference>
<dbReference type="RefSeq" id="WP_130916474.1">
    <property type="nucleotide sequence ID" value="NZ_JADLPK010000002.1"/>
</dbReference>
<organism evidence="1 2">
    <name type="scientific">Nocardia cyriacigeorgica</name>
    <dbReference type="NCBI Taxonomy" id="135487"/>
    <lineage>
        <taxon>Bacteria</taxon>
        <taxon>Bacillati</taxon>
        <taxon>Actinomycetota</taxon>
        <taxon>Actinomycetes</taxon>
        <taxon>Mycobacteriales</taxon>
        <taxon>Nocardiaceae</taxon>
        <taxon>Nocardia</taxon>
    </lineage>
</organism>
<dbReference type="NCBIfam" id="TIGR00026">
    <property type="entry name" value="hi_GC_TIGR00026"/>
    <property type="match status" value="1"/>
</dbReference>
<dbReference type="Proteomes" id="UP000290439">
    <property type="component" value="Chromosome"/>
</dbReference>
<dbReference type="SUPFAM" id="SSF50475">
    <property type="entry name" value="FMN-binding split barrel"/>
    <property type="match status" value="1"/>
</dbReference>
<proteinExistence type="predicted"/>
<dbReference type="Gene3D" id="2.30.110.10">
    <property type="entry name" value="Electron Transport, Fmn-binding Protein, Chain A"/>
    <property type="match status" value="1"/>
</dbReference>
<dbReference type="EMBL" id="LR215973">
    <property type="protein sequence ID" value="VFA97646.1"/>
    <property type="molecule type" value="Genomic_DNA"/>
</dbReference>
<evidence type="ECO:0000313" key="2">
    <source>
        <dbReference type="Proteomes" id="UP000290439"/>
    </source>
</evidence>
<name>A0A4U8VVI0_9NOCA</name>
<dbReference type="AlphaFoldDB" id="A0A4U8VVI0"/>
<evidence type="ECO:0000313" key="1">
    <source>
        <dbReference type="EMBL" id="VFA97646.1"/>
    </source>
</evidence>